<evidence type="ECO:0000313" key="1">
    <source>
        <dbReference type="EMBL" id="PKU75321.1"/>
    </source>
</evidence>
<proteinExistence type="predicted"/>
<dbReference type="Pfam" id="PF14009">
    <property type="entry name" value="PADRE"/>
    <property type="match status" value="1"/>
</dbReference>
<dbReference type="OrthoDB" id="1922322at2759"/>
<dbReference type="EMBL" id="KZ502615">
    <property type="protein sequence ID" value="PKU75321.1"/>
    <property type="molecule type" value="Genomic_DNA"/>
</dbReference>
<organism evidence="1 2">
    <name type="scientific">Dendrobium catenatum</name>
    <dbReference type="NCBI Taxonomy" id="906689"/>
    <lineage>
        <taxon>Eukaryota</taxon>
        <taxon>Viridiplantae</taxon>
        <taxon>Streptophyta</taxon>
        <taxon>Embryophyta</taxon>
        <taxon>Tracheophyta</taxon>
        <taxon>Spermatophyta</taxon>
        <taxon>Magnoliopsida</taxon>
        <taxon>Liliopsida</taxon>
        <taxon>Asparagales</taxon>
        <taxon>Orchidaceae</taxon>
        <taxon>Epidendroideae</taxon>
        <taxon>Malaxideae</taxon>
        <taxon>Dendrobiinae</taxon>
        <taxon>Dendrobium</taxon>
    </lineage>
</organism>
<dbReference type="AlphaFoldDB" id="A0A2I0WI39"/>
<accession>A0A2I0WI39</accession>
<reference evidence="1 2" key="1">
    <citation type="journal article" date="2016" name="Sci. Rep.">
        <title>The Dendrobium catenatum Lindl. genome sequence provides insights into polysaccharide synthase, floral development and adaptive evolution.</title>
        <authorList>
            <person name="Zhang G.Q."/>
            <person name="Xu Q."/>
            <person name="Bian C."/>
            <person name="Tsai W.C."/>
            <person name="Yeh C.M."/>
            <person name="Liu K.W."/>
            <person name="Yoshida K."/>
            <person name="Zhang L.S."/>
            <person name="Chang S.B."/>
            <person name="Chen F."/>
            <person name="Shi Y."/>
            <person name="Su Y.Y."/>
            <person name="Zhang Y.Q."/>
            <person name="Chen L.J."/>
            <person name="Yin Y."/>
            <person name="Lin M."/>
            <person name="Huang H."/>
            <person name="Deng H."/>
            <person name="Wang Z.W."/>
            <person name="Zhu S.L."/>
            <person name="Zhao X."/>
            <person name="Deng C."/>
            <person name="Niu S.C."/>
            <person name="Huang J."/>
            <person name="Wang M."/>
            <person name="Liu G.H."/>
            <person name="Yang H.J."/>
            <person name="Xiao X.J."/>
            <person name="Hsiao Y.Y."/>
            <person name="Wu W.L."/>
            <person name="Chen Y.Y."/>
            <person name="Mitsuda N."/>
            <person name="Ohme-Takagi M."/>
            <person name="Luo Y.B."/>
            <person name="Van de Peer Y."/>
            <person name="Liu Z.J."/>
        </authorList>
    </citation>
    <scope>NUCLEOTIDE SEQUENCE [LARGE SCALE GENOMIC DNA]</scope>
    <source>
        <tissue evidence="1">The whole plant</tissue>
    </source>
</reference>
<sequence length="159" mass="17462">MGNYISCTLSVAIIEAQSQVPKVILPNDAILQLSARLVTAAELMLDHPGYFLVHSGAMLVSRRLFALSADEELELGAVYVMFPMDRLGSVAREEDMGRLLLATGKEGRKGVSESTAQMASPLEPRTEMDDALIADFIYLKSLSRSKRPAMDTIMEEAFH</sequence>
<dbReference type="PANTHER" id="PTHR33052">
    <property type="entry name" value="DUF4228 DOMAIN PROTEIN-RELATED"/>
    <property type="match status" value="1"/>
</dbReference>
<dbReference type="Proteomes" id="UP000233837">
    <property type="component" value="Unassembled WGS sequence"/>
</dbReference>
<reference evidence="1 2" key="2">
    <citation type="journal article" date="2017" name="Nature">
        <title>The Apostasia genome and the evolution of orchids.</title>
        <authorList>
            <person name="Zhang G.Q."/>
            <person name="Liu K.W."/>
            <person name="Li Z."/>
            <person name="Lohaus R."/>
            <person name="Hsiao Y.Y."/>
            <person name="Niu S.C."/>
            <person name="Wang J.Y."/>
            <person name="Lin Y.C."/>
            <person name="Xu Q."/>
            <person name="Chen L.J."/>
            <person name="Yoshida K."/>
            <person name="Fujiwara S."/>
            <person name="Wang Z.W."/>
            <person name="Zhang Y.Q."/>
            <person name="Mitsuda N."/>
            <person name="Wang M."/>
            <person name="Liu G.H."/>
            <person name="Pecoraro L."/>
            <person name="Huang H.X."/>
            <person name="Xiao X.J."/>
            <person name="Lin M."/>
            <person name="Wu X.Y."/>
            <person name="Wu W.L."/>
            <person name="Chen Y.Y."/>
            <person name="Chang S.B."/>
            <person name="Sakamoto S."/>
            <person name="Ohme-Takagi M."/>
            <person name="Yagi M."/>
            <person name="Zeng S.J."/>
            <person name="Shen C.Y."/>
            <person name="Yeh C.M."/>
            <person name="Luo Y.B."/>
            <person name="Tsai W.C."/>
            <person name="Van de Peer Y."/>
            <person name="Liu Z.J."/>
        </authorList>
    </citation>
    <scope>NUCLEOTIDE SEQUENCE [LARGE SCALE GENOMIC DNA]</scope>
    <source>
        <tissue evidence="1">The whole plant</tissue>
    </source>
</reference>
<name>A0A2I0WI39_9ASPA</name>
<protein>
    <submittedName>
        <fullName evidence="1">Uncharacterized protein</fullName>
    </submittedName>
</protein>
<keyword evidence="2" id="KW-1185">Reference proteome</keyword>
<dbReference type="InterPro" id="IPR025322">
    <property type="entry name" value="PADRE_dom"/>
</dbReference>
<gene>
    <name evidence="1" type="ORF">MA16_Dca024070</name>
</gene>
<evidence type="ECO:0000313" key="2">
    <source>
        <dbReference type="Proteomes" id="UP000233837"/>
    </source>
</evidence>